<dbReference type="InterPro" id="IPR010144">
    <property type="entry name" value="CRISPR-assoc_prot_Csd1-typ"/>
</dbReference>
<accession>A0ABT1U141</accession>
<dbReference type="Proteomes" id="UP001524586">
    <property type="component" value="Unassembled WGS sequence"/>
</dbReference>
<sequence>MILSSLAQYYQRLSDLARVPSYGFSEERINYILALNRNGQLVAVQSNLSDDKKPKGRYLTVPWSVKRSGQFTEKAFKNGKNNAFFLWDKTAYCLGVELSDKKDRLISRLTFEAFKKLHLDLLVDTEDEGLRSVCLFLKNWSPEQFEPPLFKNEMLDANFAFKLDGDREYIHERQEAINIWLQTIAPKADADKTVCLDTGVNEPFMNLHPSIKGGYFTNYGGQSSGCSLVSFNKESFASYGKSQGENAPVSEMAAFAYTTALNYLLRRENNQCVSIGDTSTVFWAVAGDGQTAQQAESLFAFMLNMPADDGEQATQIKPVLDKIAKGRPLNEFAPDIDPETRFFVLGLAPNAARLSIRYWLDTTFGVLADNIAKHYQDLALEPVAWNKPPSIYRLLIQTAVHRKKKAGKDNSQKYDTKYKEIPPQLAGELMRSIITGQRYPVSLLARLILRIRSDSYISPLRVAMIKSVLNRNYRFDQSKEAITMGLNKEEADIAYRLGRLFAVLELAQNAALGDLNANIKDRFFGSASASPNITFPLLMRNYVHHVSGLRKGKKARWVKDAPKLAGWLERETAQISAVFSSCKPYPTTLNLTEQGRFIIGYYHQKFTKQNEAPEEIADVAEKIDSDTEITGEE</sequence>
<gene>
    <name evidence="1" type="primary">cas8c</name>
    <name evidence="1" type="ORF">NP596_03665</name>
</gene>
<protein>
    <submittedName>
        <fullName evidence="1">Type I-C CRISPR-associated protein Cas8c/Csd1</fullName>
    </submittedName>
</protein>
<reference evidence="1 2" key="1">
    <citation type="submission" date="2022-07" db="EMBL/GenBank/DDBJ databases">
        <title>Methylomonas rivi sp. nov., Methylomonas rosea sp. nov., Methylomonas aureus sp. nov. and Methylomonas subterranea sp. nov., four novel methanotrophs isolated from a freshwater creek and the deep terrestrial subsurface.</title>
        <authorList>
            <person name="Abin C."/>
            <person name="Sankaranarayanan K."/>
            <person name="Garner C."/>
            <person name="Sindelar R."/>
            <person name="Kotary K."/>
            <person name="Garner R."/>
            <person name="Barclay S."/>
            <person name="Lawson P."/>
            <person name="Krumholz L."/>
        </authorList>
    </citation>
    <scope>NUCLEOTIDE SEQUENCE [LARGE SCALE GENOMIC DNA]</scope>
    <source>
        <strain evidence="1 2">WSC-6</strain>
    </source>
</reference>
<dbReference type="CDD" id="cd09757">
    <property type="entry name" value="Cas8c_I-C"/>
    <property type="match status" value="1"/>
</dbReference>
<evidence type="ECO:0000313" key="2">
    <source>
        <dbReference type="Proteomes" id="UP001524586"/>
    </source>
</evidence>
<comment type="caution">
    <text evidence="1">The sequence shown here is derived from an EMBL/GenBank/DDBJ whole genome shotgun (WGS) entry which is preliminary data.</text>
</comment>
<proteinExistence type="predicted"/>
<dbReference type="NCBIfam" id="TIGR01863">
    <property type="entry name" value="cas_Csd1"/>
    <property type="match status" value="1"/>
</dbReference>
<organism evidence="1 2">
    <name type="scientific">Methylomonas rivi</name>
    <dbReference type="NCBI Taxonomy" id="2952226"/>
    <lineage>
        <taxon>Bacteria</taxon>
        <taxon>Pseudomonadati</taxon>
        <taxon>Pseudomonadota</taxon>
        <taxon>Gammaproteobacteria</taxon>
        <taxon>Methylococcales</taxon>
        <taxon>Methylococcaceae</taxon>
        <taxon>Methylomonas</taxon>
    </lineage>
</organism>
<dbReference type="EMBL" id="JANIBK010000011">
    <property type="protein sequence ID" value="MCQ8127547.1"/>
    <property type="molecule type" value="Genomic_DNA"/>
</dbReference>
<evidence type="ECO:0000313" key="1">
    <source>
        <dbReference type="EMBL" id="MCQ8127547.1"/>
    </source>
</evidence>
<keyword evidence="2" id="KW-1185">Reference proteome</keyword>
<dbReference type="Pfam" id="PF09709">
    <property type="entry name" value="Cas_Csd1"/>
    <property type="match status" value="1"/>
</dbReference>
<dbReference type="RefSeq" id="WP_256613876.1">
    <property type="nucleotide sequence ID" value="NZ_JANIBK010000011.1"/>
</dbReference>
<name>A0ABT1U141_9GAMM</name>